<evidence type="ECO:0000313" key="3">
    <source>
        <dbReference type="Proteomes" id="UP000624325"/>
    </source>
</evidence>
<protein>
    <submittedName>
        <fullName evidence="2">Uncharacterized protein</fullName>
    </submittedName>
</protein>
<accession>A0ABQ4CFR2</accession>
<feature type="transmembrane region" description="Helical" evidence="1">
    <location>
        <begin position="38"/>
        <end position="57"/>
    </location>
</feature>
<keyword evidence="1" id="KW-1133">Transmembrane helix</keyword>
<dbReference type="RefSeq" id="WP_203708431.1">
    <property type="nucleotide sequence ID" value="NZ_BAAALU010000009.1"/>
</dbReference>
<sequence length="368" mass="38388">MNTIEDLRNALDYAGPAASPDVGAIIARGRRRRRARRYAAAGGVAAVVAALVAVNPLDTGPGVHPDIELNGSPPDPVLVAAMTTDASDAPERFDPLVRTLHVGWVPAGLKDEQAEIGTTEQSFAGFDVGWADGGTDLGLVVTVLARGRPVTDFAGGALGLPMDAKERSTDDVNGRPAVCLTDPAVRGSCSALRWEYAPGAWARVSYAGSSGRTPAAAAAVARKVAESVRLTAGEPIRLPFTLTGATAELYPARSLVRVSADGKLWGADLCLVDTAAEADRPSGERRQLVVGVDKNADPGSRLGRDDAPNTIVDGHDARRSATSLVVWNVSGTRVFSEFQNLDGDPAAAYDDLDVLADPADPARWPAAR</sequence>
<dbReference type="Proteomes" id="UP000624325">
    <property type="component" value="Unassembled WGS sequence"/>
</dbReference>
<reference evidence="2 3" key="1">
    <citation type="submission" date="2021-01" db="EMBL/GenBank/DDBJ databases">
        <title>Whole genome shotgun sequence of Asanoa iriomotensis NBRC 100142.</title>
        <authorList>
            <person name="Komaki H."/>
            <person name="Tamura T."/>
        </authorList>
    </citation>
    <scope>NUCLEOTIDE SEQUENCE [LARGE SCALE GENOMIC DNA]</scope>
    <source>
        <strain evidence="2 3">NBRC 100142</strain>
    </source>
</reference>
<comment type="caution">
    <text evidence="2">The sequence shown here is derived from an EMBL/GenBank/DDBJ whole genome shotgun (WGS) entry which is preliminary data.</text>
</comment>
<dbReference type="EMBL" id="BONC01000116">
    <property type="protein sequence ID" value="GIF61614.1"/>
    <property type="molecule type" value="Genomic_DNA"/>
</dbReference>
<keyword evidence="1" id="KW-0472">Membrane</keyword>
<evidence type="ECO:0000313" key="2">
    <source>
        <dbReference type="EMBL" id="GIF61614.1"/>
    </source>
</evidence>
<evidence type="ECO:0000256" key="1">
    <source>
        <dbReference type="SAM" id="Phobius"/>
    </source>
</evidence>
<keyword evidence="3" id="KW-1185">Reference proteome</keyword>
<gene>
    <name evidence="2" type="ORF">Air01nite_77090</name>
</gene>
<organism evidence="2 3">
    <name type="scientific">Asanoa iriomotensis</name>
    <dbReference type="NCBI Taxonomy" id="234613"/>
    <lineage>
        <taxon>Bacteria</taxon>
        <taxon>Bacillati</taxon>
        <taxon>Actinomycetota</taxon>
        <taxon>Actinomycetes</taxon>
        <taxon>Micromonosporales</taxon>
        <taxon>Micromonosporaceae</taxon>
        <taxon>Asanoa</taxon>
    </lineage>
</organism>
<name>A0ABQ4CFR2_9ACTN</name>
<keyword evidence="1" id="KW-0812">Transmembrane</keyword>
<proteinExistence type="predicted"/>